<accession>A0AAV0VNB5</accession>
<keyword evidence="1" id="KW-1133">Transmembrane helix</keyword>
<comment type="caution">
    <text evidence="3">The sequence shown here is derived from an EMBL/GenBank/DDBJ whole genome shotgun (WGS) entry which is preliminary data.</text>
</comment>
<proteinExistence type="predicted"/>
<evidence type="ECO:0000259" key="2">
    <source>
        <dbReference type="Pfam" id="PF03015"/>
    </source>
</evidence>
<sequence length="264" mass="30757">MYTNEEPITGWVNMMKSVPGLCLGVGLGAIHVVYVDPKVNAIIIPADNVANMIITTAHHASKPRSNPTIPVFNHVPNNMAPSLTYGQGLHYIVELLLEKKIYSENQVWKPYVILTSSKVLFTFFFFLYHYLPAYFVDMCLWIVGKKPRVTKIYKKIEVMMRDMSYFSRTDFKFDDKQLKALILSQSDEDKKLFNMDVTNINWEKYFFKSILGIKRYILKDSEDPKAGQKRHQTIMMAYYTLWIIIYGSLLYLSYVLLKMVFPIN</sequence>
<dbReference type="GO" id="GO:0035336">
    <property type="term" value="P:long-chain fatty-acyl-CoA metabolic process"/>
    <property type="evidence" value="ECO:0007669"/>
    <property type="project" value="TreeGrafter"/>
</dbReference>
<keyword evidence="1" id="KW-0472">Membrane</keyword>
<evidence type="ECO:0000313" key="3">
    <source>
        <dbReference type="EMBL" id="CAI6344387.1"/>
    </source>
</evidence>
<keyword evidence="4" id="KW-1185">Reference proteome</keyword>
<dbReference type="Proteomes" id="UP001160148">
    <property type="component" value="Unassembled WGS sequence"/>
</dbReference>
<feature type="transmembrane region" description="Helical" evidence="1">
    <location>
        <begin position="236"/>
        <end position="257"/>
    </location>
</feature>
<dbReference type="CDD" id="cd09071">
    <property type="entry name" value="FAR_C"/>
    <property type="match status" value="1"/>
</dbReference>
<dbReference type="GO" id="GO:0080019">
    <property type="term" value="F:alcohol-forming very long-chain fatty acyl-CoA reductase activity"/>
    <property type="evidence" value="ECO:0007669"/>
    <property type="project" value="InterPro"/>
</dbReference>
<dbReference type="PANTHER" id="PTHR11011">
    <property type="entry name" value="MALE STERILITY PROTEIN 2-RELATED"/>
    <property type="match status" value="1"/>
</dbReference>
<dbReference type="EMBL" id="CARXXK010000001">
    <property type="protein sequence ID" value="CAI6344387.1"/>
    <property type="molecule type" value="Genomic_DNA"/>
</dbReference>
<evidence type="ECO:0000313" key="4">
    <source>
        <dbReference type="Proteomes" id="UP001160148"/>
    </source>
</evidence>
<dbReference type="Pfam" id="PF03015">
    <property type="entry name" value="Sterile"/>
    <property type="match status" value="1"/>
</dbReference>
<dbReference type="PANTHER" id="PTHR11011:SF116">
    <property type="entry name" value="FATTY ACYL-COA REDUCTASE CG5065-RELATED"/>
    <property type="match status" value="1"/>
</dbReference>
<dbReference type="InterPro" id="IPR033640">
    <property type="entry name" value="FAR_C"/>
</dbReference>
<keyword evidence="1" id="KW-0812">Transmembrane</keyword>
<dbReference type="AlphaFoldDB" id="A0AAV0VNB5"/>
<dbReference type="InterPro" id="IPR026055">
    <property type="entry name" value="FAR"/>
</dbReference>
<feature type="transmembrane region" description="Helical" evidence="1">
    <location>
        <begin position="119"/>
        <end position="144"/>
    </location>
</feature>
<name>A0AAV0VNB5_9HEMI</name>
<dbReference type="GO" id="GO:0005777">
    <property type="term" value="C:peroxisome"/>
    <property type="evidence" value="ECO:0007669"/>
    <property type="project" value="TreeGrafter"/>
</dbReference>
<reference evidence="3 4" key="1">
    <citation type="submission" date="2023-01" db="EMBL/GenBank/DDBJ databases">
        <authorList>
            <person name="Whitehead M."/>
        </authorList>
    </citation>
    <scope>NUCLEOTIDE SEQUENCE [LARGE SCALE GENOMIC DNA]</scope>
</reference>
<evidence type="ECO:0000256" key="1">
    <source>
        <dbReference type="SAM" id="Phobius"/>
    </source>
</evidence>
<feature type="domain" description="Fatty acyl-CoA reductase C-terminal" evidence="2">
    <location>
        <begin position="128"/>
        <end position="220"/>
    </location>
</feature>
<protein>
    <recommendedName>
        <fullName evidence="2">Fatty acyl-CoA reductase C-terminal domain-containing protein</fullName>
    </recommendedName>
</protein>
<organism evidence="3 4">
    <name type="scientific">Macrosiphum euphorbiae</name>
    <name type="common">potato aphid</name>
    <dbReference type="NCBI Taxonomy" id="13131"/>
    <lineage>
        <taxon>Eukaryota</taxon>
        <taxon>Metazoa</taxon>
        <taxon>Ecdysozoa</taxon>
        <taxon>Arthropoda</taxon>
        <taxon>Hexapoda</taxon>
        <taxon>Insecta</taxon>
        <taxon>Pterygota</taxon>
        <taxon>Neoptera</taxon>
        <taxon>Paraneoptera</taxon>
        <taxon>Hemiptera</taxon>
        <taxon>Sternorrhyncha</taxon>
        <taxon>Aphidomorpha</taxon>
        <taxon>Aphidoidea</taxon>
        <taxon>Aphididae</taxon>
        <taxon>Macrosiphini</taxon>
        <taxon>Macrosiphum</taxon>
    </lineage>
</organism>
<gene>
    <name evidence="3" type="ORF">MEUPH1_LOCUS1524</name>
</gene>